<dbReference type="CDD" id="cd07377">
    <property type="entry name" value="WHTH_GntR"/>
    <property type="match status" value="1"/>
</dbReference>
<dbReference type="InterPro" id="IPR015421">
    <property type="entry name" value="PyrdxlP-dep_Trfase_major"/>
</dbReference>
<keyword evidence="4" id="KW-0238">DNA-binding</keyword>
<dbReference type="GO" id="GO:0003700">
    <property type="term" value="F:DNA-binding transcription factor activity"/>
    <property type="evidence" value="ECO:0007669"/>
    <property type="project" value="InterPro"/>
</dbReference>
<dbReference type="Gene3D" id="1.10.10.10">
    <property type="entry name" value="Winged helix-like DNA-binding domain superfamily/Winged helix DNA-binding domain"/>
    <property type="match status" value="1"/>
</dbReference>
<evidence type="ECO:0000256" key="2">
    <source>
        <dbReference type="ARBA" id="ARBA00022898"/>
    </source>
</evidence>
<dbReference type="SMART" id="SM00345">
    <property type="entry name" value="HTH_GNTR"/>
    <property type="match status" value="1"/>
</dbReference>
<dbReference type="InterPro" id="IPR015424">
    <property type="entry name" value="PyrdxlP-dep_Trfase"/>
</dbReference>
<dbReference type="InterPro" id="IPR036388">
    <property type="entry name" value="WH-like_DNA-bd_sf"/>
</dbReference>
<comment type="similarity">
    <text evidence="1">In the C-terminal section; belongs to the class-I pyridoxal-phosphate-dependent aminotransferase family.</text>
</comment>
<keyword evidence="3" id="KW-0805">Transcription regulation</keyword>
<dbReference type="GO" id="GO:0003677">
    <property type="term" value="F:DNA binding"/>
    <property type="evidence" value="ECO:0007669"/>
    <property type="project" value="UniProtKB-KW"/>
</dbReference>
<keyword evidence="5" id="KW-0804">Transcription</keyword>
<dbReference type="Pfam" id="PF00155">
    <property type="entry name" value="Aminotran_1_2"/>
    <property type="match status" value="1"/>
</dbReference>
<dbReference type="InterPro" id="IPR004839">
    <property type="entry name" value="Aminotransferase_I/II_large"/>
</dbReference>
<dbReference type="OrthoDB" id="9808770at2"/>
<evidence type="ECO:0000256" key="3">
    <source>
        <dbReference type="ARBA" id="ARBA00023015"/>
    </source>
</evidence>
<dbReference type="PROSITE" id="PS50949">
    <property type="entry name" value="HTH_GNTR"/>
    <property type="match status" value="1"/>
</dbReference>
<evidence type="ECO:0000256" key="4">
    <source>
        <dbReference type="ARBA" id="ARBA00023125"/>
    </source>
</evidence>
<sequence length="470" mass="50413">MDNVRIELNRHAGQSLIEQIRLSIGSAIREGQLYAGARMPSWRDLAAQLGVARGTVRAAYERLIDEQLLVARGAAGTYVCEHPPSSRTLVAPATPRGPLPAFLMHPFGHPPLPFQVGVPAQDAFPYTQWSRASISAARHAAHSPTNYPDPRGEQALRTEIAAYLAVARGLVCSPEQILVTSGHAGALGLALLALPLRNRQAWFEDPGYPLARLALSTTGVQVVPVDVDEQGLVVEQGIARAPLAALAVVTAGQQAPLGMTLSLARRHALLEWASRSDSWIIEDDYLSELQLAGKAAPALASLDHAGRVIHIGTFSKTISPALRLGFMVVPPALVNHFMDSAAVLAPAPAMATQMTITAFMKGGHYLRHLRRMKRLYASRLGLLRAALGQEHAQDAMAGLALLLPLDNGEDDQRIARLALAQGMAPAPLSVWYAKAEGARSGLLLGIPNILESDVERACQQLLRLIGAVRR</sequence>
<dbReference type="AlphaFoldDB" id="A0A653B3B3"/>
<dbReference type="EMBL" id="LR130779">
    <property type="protein sequence ID" value="VDN63072.1"/>
    <property type="molecule type" value="Genomic_DNA"/>
</dbReference>
<dbReference type="PANTHER" id="PTHR46577">
    <property type="entry name" value="HTH-TYPE TRANSCRIPTIONAL REGULATORY PROTEIN GABR"/>
    <property type="match status" value="1"/>
</dbReference>
<gene>
    <name evidence="6" type="ORF">POT9AD_2092</name>
</gene>
<dbReference type="CDD" id="cd00609">
    <property type="entry name" value="AAT_like"/>
    <property type="match status" value="1"/>
</dbReference>
<evidence type="ECO:0000313" key="6">
    <source>
        <dbReference type="EMBL" id="VDN63072.1"/>
    </source>
</evidence>
<protein>
    <submittedName>
        <fullName evidence="6">GntR family transcriptional regulator</fullName>
    </submittedName>
</protein>
<dbReference type="GO" id="GO:0030170">
    <property type="term" value="F:pyridoxal phosphate binding"/>
    <property type="evidence" value="ECO:0007669"/>
    <property type="project" value="InterPro"/>
</dbReference>
<proteinExistence type="inferred from homology"/>
<dbReference type="InterPro" id="IPR036390">
    <property type="entry name" value="WH_DNA-bd_sf"/>
</dbReference>
<evidence type="ECO:0000256" key="5">
    <source>
        <dbReference type="ARBA" id="ARBA00023163"/>
    </source>
</evidence>
<dbReference type="Gene3D" id="3.40.640.10">
    <property type="entry name" value="Type I PLP-dependent aspartate aminotransferase-like (Major domain)"/>
    <property type="match status" value="1"/>
</dbReference>
<dbReference type="InterPro" id="IPR051446">
    <property type="entry name" value="HTH_trans_reg/aminotransferase"/>
</dbReference>
<keyword evidence="2" id="KW-0663">Pyridoxal phosphate</keyword>
<evidence type="ECO:0000256" key="1">
    <source>
        <dbReference type="ARBA" id="ARBA00005384"/>
    </source>
</evidence>
<dbReference type="PANTHER" id="PTHR46577:SF1">
    <property type="entry name" value="HTH-TYPE TRANSCRIPTIONAL REGULATORY PROTEIN GABR"/>
    <property type="match status" value="1"/>
</dbReference>
<organism evidence="6">
    <name type="scientific">Ectopseudomonas oleovorans</name>
    <name type="common">Pseudomonas oleovorans</name>
    <dbReference type="NCBI Taxonomy" id="301"/>
    <lineage>
        <taxon>Bacteria</taxon>
        <taxon>Pseudomonadati</taxon>
        <taxon>Pseudomonadota</taxon>
        <taxon>Gammaproteobacteria</taxon>
        <taxon>Pseudomonadales</taxon>
        <taxon>Pseudomonadaceae</taxon>
        <taxon>Ectopseudomonas</taxon>
    </lineage>
</organism>
<dbReference type="Pfam" id="PF00392">
    <property type="entry name" value="GntR"/>
    <property type="match status" value="1"/>
</dbReference>
<dbReference type="SUPFAM" id="SSF46785">
    <property type="entry name" value="Winged helix' DNA-binding domain"/>
    <property type="match status" value="1"/>
</dbReference>
<reference evidence="6" key="1">
    <citation type="submission" date="2018-11" db="EMBL/GenBank/DDBJ databases">
        <authorList>
            <consortium name="Genoscope - CEA"/>
            <person name="William W."/>
        </authorList>
    </citation>
    <scope>NUCLEOTIDE SEQUENCE [LARGE SCALE GENOMIC DNA]</scope>
    <source>
        <strain evidence="6">T9AD</strain>
    </source>
</reference>
<dbReference type="InterPro" id="IPR000524">
    <property type="entry name" value="Tscrpt_reg_HTH_GntR"/>
</dbReference>
<dbReference type="SUPFAM" id="SSF53383">
    <property type="entry name" value="PLP-dependent transferases"/>
    <property type="match status" value="1"/>
</dbReference>
<name>A0A653B3B3_ECTOL</name>
<accession>A0A653B3B3</accession>